<sequence length="35" mass="3660">GLAYRHGGLLAAVATHLGVNLIHFAGFTYPQLAIP</sequence>
<comment type="caution">
    <text evidence="1">The sequence shown here is derived from an EMBL/GenBank/DDBJ whole genome shotgun (WGS) entry which is preliminary data.</text>
</comment>
<keyword evidence="2" id="KW-1185">Reference proteome</keyword>
<name>A0A6B3NU70_9PSED</name>
<dbReference type="AlphaFoldDB" id="A0A6B3NU70"/>
<dbReference type="Proteomes" id="UP000482634">
    <property type="component" value="Unassembled WGS sequence"/>
</dbReference>
<keyword evidence="1" id="KW-0645">Protease</keyword>
<dbReference type="EMBL" id="JAAHBU010000636">
    <property type="protein sequence ID" value="NER66795.1"/>
    <property type="molecule type" value="Genomic_DNA"/>
</dbReference>
<keyword evidence="1" id="KW-0482">Metalloprotease</keyword>
<proteinExistence type="predicted"/>
<evidence type="ECO:0000313" key="2">
    <source>
        <dbReference type="Proteomes" id="UP000482634"/>
    </source>
</evidence>
<evidence type="ECO:0000313" key="1">
    <source>
        <dbReference type="EMBL" id="NER66795.1"/>
    </source>
</evidence>
<dbReference type="GO" id="GO:0006508">
    <property type="term" value="P:proteolysis"/>
    <property type="evidence" value="ECO:0007669"/>
    <property type="project" value="UniProtKB-KW"/>
</dbReference>
<feature type="non-terminal residue" evidence="1">
    <location>
        <position position="1"/>
    </location>
</feature>
<keyword evidence="1" id="KW-0378">Hydrolase</keyword>
<reference evidence="1 2" key="1">
    <citation type="submission" date="2020-02" db="EMBL/GenBank/DDBJ databases">
        <title>Broccoli isolated Pseudomonas sp.</title>
        <authorList>
            <person name="Fujikawa T."/>
            <person name="Sawada H."/>
        </authorList>
    </citation>
    <scope>NUCLEOTIDE SEQUENCE [LARGE SCALE GENOMIC DNA]</scope>
    <source>
        <strain evidence="1 2">MAFF212427</strain>
    </source>
</reference>
<gene>
    <name evidence="1" type="ORF">G3436_26830</name>
</gene>
<accession>A0A6B3NU70</accession>
<dbReference type="GO" id="GO:0008237">
    <property type="term" value="F:metallopeptidase activity"/>
    <property type="evidence" value="ECO:0007669"/>
    <property type="project" value="UniProtKB-KW"/>
</dbReference>
<organism evidence="1 2">
    <name type="scientific">Pseudomonas brassicae</name>
    <dbReference type="NCBI Taxonomy" id="2708063"/>
    <lineage>
        <taxon>Bacteria</taxon>
        <taxon>Pseudomonadati</taxon>
        <taxon>Pseudomonadota</taxon>
        <taxon>Gammaproteobacteria</taxon>
        <taxon>Pseudomonadales</taxon>
        <taxon>Pseudomonadaceae</taxon>
        <taxon>Pseudomonas</taxon>
    </lineage>
</organism>
<protein>
    <submittedName>
        <fullName evidence="1">CPBP family intramembrane metalloprotease</fullName>
    </submittedName>
</protein>